<dbReference type="EMBL" id="CDMC01000001">
    <property type="protein sequence ID" value="CEL01307.1"/>
    <property type="molecule type" value="Genomic_DNA"/>
</dbReference>
<organism evidence="2 3">
    <name type="scientific">Aspergillus calidoustus</name>
    <dbReference type="NCBI Taxonomy" id="454130"/>
    <lineage>
        <taxon>Eukaryota</taxon>
        <taxon>Fungi</taxon>
        <taxon>Dikarya</taxon>
        <taxon>Ascomycota</taxon>
        <taxon>Pezizomycotina</taxon>
        <taxon>Eurotiomycetes</taxon>
        <taxon>Eurotiomycetidae</taxon>
        <taxon>Eurotiales</taxon>
        <taxon>Aspergillaceae</taxon>
        <taxon>Aspergillus</taxon>
        <taxon>Aspergillus subgen. Nidulantes</taxon>
    </lineage>
</organism>
<reference evidence="3" key="1">
    <citation type="journal article" date="2016" name="Genome Announc.">
        <title>Draft genome sequences of fungus Aspergillus calidoustus.</title>
        <authorList>
            <person name="Horn F."/>
            <person name="Linde J."/>
            <person name="Mattern D.J."/>
            <person name="Walther G."/>
            <person name="Guthke R."/>
            <person name="Scherlach K."/>
            <person name="Martin K."/>
            <person name="Brakhage A.A."/>
            <person name="Petzke L."/>
            <person name="Valiante V."/>
        </authorList>
    </citation>
    <scope>NUCLEOTIDE SEQUENCE [LARGE SCALE GENOMIC DNA]</scope>
    <source>
        <strain evidence="3">SF006504</strain>
    </source>
</reference>
<keyword evidence="3" id="KW-1185">Reference proteome</keyword>
<dbReference type="AlphaFoldDB" id="A0A0U5FPL4"/>
<gene>
    <name evidence="2" type="ORF">ASPCAL00893</name>
</gene>
<proteinExistence type="predicted"/>
<evidence type="ECO:0000313" key="3">
    <source>
        <dbReference type="Proteomes" id="UP000054771"/>
    </source>
</evidence>
<name>A0A0U5FPL4_ASPCI</name>
<feature type="region of interest" description="Disordered" evidence="1">
    <location>
        <begin position="1"/>
        <end position="67"/>
    </location>
</feature>
<evidence type="ECO:0000313" key="2">
    <source>
        <dbReference type="EMBL" id="CEL01307.1"/>
    </source>
</evidence>
<protein>
    <submittedName>
        <fullName evidence="2">Uncharacterized protein</fullName>
    </submittedName>
</protein>
<accession>A0A0U5FPL4</accession>
<evidence type="ECO:0000256" key="1">
    <source>
        <dbReference type="SAM" id="MobiDB-lite"/>
    </source>
</evidence>
<feature type="compositionally biased region" description="Basic and acidic residues" evidence="1">
    <location>
        <begin position="1"/>
        <end position="15"/>
    </location>
</feature>
<sequence>MSDRKQSSASEKLDATFDNPAILDEGKGATAQSMLEPDDGGGHQVLRGDDYSTPRMQPQPVHAMKGRRVSHILHEMAAKTPDELLLL</sequence>
<dbReference type="Proteomes" id="UP000054771">
    <property type="component" value="Unassembled WGS sequence"/>
</dbReference>